<dbReference type="EMBL" id="UASK01000004">
    <property type="protein sequence ID" value="SPX41115.1"/>
    <property type="molecule type" value="Genomic_DNA"/>
</dbReference>
<name>A0A2X1PVG0_HAEIF</name>
<proteinExistence type="predicted"/>
<evidence type="ECO:0000313" key="3">
    <source>
        <dbReference type="Proteomes" id="UP000249936"/>
    </source>
</evidence>
<protein>
    <submittedName>
        <fullName evidence="2">Conjugative transfer ATPase, PFL_4706 family</fullName>
    </submittedName>
</protein>
<dbReference type="AlphaFoldDB" id="A0A2X1PVG0"/>
<organism evidence="2 3">
    <name type="scientific">Haemophilus influenzae</name>
    <dbReference type="NCBI Taxonomy" id="727"/>
    <lineage>
        <taxon>Bacteria</taxon>
        <taxon>Pseudomonadati</taxon>
        <taxon>Pseudomonadota</taxon>
        <taxon>Gammaproteobacteria</taxon>
        <taxon>Pasteurellales</taxon>
        <taxon>Pasteurellaceae</taxon>
        <taxon>Haemophilus</taxon>
    </lineage>
</organism>
<reference evidence="2 3" key="1">
    <citation type="submission" date="2018-06" db="EMBL/GenBank/DDBJ databases">
        <authorList>
            <consortium name="Pathogen Informatics"/>
            <person name="Doyle S."/>
        </authorList>
    </citation>
    <scope>NUCLEOTIDE SEQUENCE [LARGE SCALE GENOMIC DNA]</scope>
    <source>
        <strain evidence="2 3">NCTC11872</strain>
    </source>
</reference>
<sequence>MAQLMAVHRPRLFIVEAGNSFGLFSDYAERYGLTVNRVSLEPSSNIALPLFSEAHRLLEMDIDLEVQDDDDNEDEARNNETYLRKWN</sequence>
<gene>
    <name evidence="2" type="ORF">NCTC11872_00709</name>
</gene>
<evidence type="ECO:0000313" key="2">
    <source>
        <dbReference type="EMBL" id="SPX41115.1"/>
    </source>
</evidence>
<dbReference type="Proteomes" id="UP000249936">
    <property type="component" value="Unassembled WGS sequence"/>
</dbReference>
<evidence type="ECO:0000256" key="1">
    <source>
        <dbReference type="SAM" id="MobiDB-lite"/>
    </source>
</evidence>
<accession>A0A2X1PVG0</accession>
<feature type="region of interest" description="Disordered" evidence="1">
    <location>
        <begin position="67"/>
        <end position="87"/>
    </location>
</feature>